<dbReference type="Gene3D" id="2.60.40.1120">
    <property type="entry name" value="Carboxypeptidase-like, regulatory domain"/>
    <property type="match status" value="1"/>
</dbReference>
<sequence length="261" mass="29366">MHPKISILIHVYTGKRVAMKKQTSFQIDIPKPCSQSWDDMTSNGQGRHCDSCRKTVIDFTSWSDSELYGFFASNRGHVCGRFLSTQVGRQIHIPHQPHSRLYRIAVAMGLTLLFVHTPELRAQSRPPIVAVDSLLMSEGNVKIDSVMTEIRGVVTDNKKEPMVNAAVQIKQNGVLKGGTITDFDGNYSVKGLDSGQYEVIVSYVGYKTTSRSVVVLSNSVENVRIVMDTSSEKLHTMGVLIYYRTPLIDKYKHSYIIRPQW</sequence>
<dbReference type="EMBL" id="PPSL01000005">
    <property type="protein sequence ID" value="PQJ09725.1"/>
    <property type="molecule type" value="Genomic_DNA"/>
</dbReference>
<dbReference type="SUPFAM" id="SSF49464">
    <property type="entry name" value="Carboxypeptidase regulatory domain-like"/>
    <property type="match status" value="1"/>
</dbReference>
<reference evidence="1 2" key="1">
    <citation type="submission" date="2018-01" db="EMBL/GenBank/DDBJ databases">
        <title>A novel member of the phylum Bacteroidetes isolated from glacier ice.</title>
        <authorList>
            <person name="Liu Q."/>
            <person name="Xin Y.-H."/>
        </authorList>
    </citation>
    <scope>NUCLEOTIDE SEQUENCE [LARGE SCALE GENOMIC DNA]</scope>
    <source>
        <strain evidence="1 2">RB1R16</strain>
    </source>
</reference>
<dbReference type="Pfam" id="PF13620">
    <property type="entry name" value="CarboxypepD_reg"/>
    <property type="match status" value="1"/>
</dbReference>
<evidence type="ECO:0000313" key="2">
    <source>
        <dbReference type="Proteomes" id="UP000239872"/>
    </source>
</evidence>
<name>A0A2S7SSZ7_9BACT</name>
<organism evidence="1 2">
    <name type="scientific">Flavipsychrobacter stenotrophus</name>
    <dbReference type="NCBI Taxonomy" id="2077091"/>
    <lineage>
        <taxon>Bacteria</taxon>
        <taxon>Pseudomonadati</taxon>
        <taxon>Bacteroidota</taxon>
        <taxon>Chitinophagia</taxon>
        <taxon>Chitinophagales</taxon>
        <taxon>Chitinophagaceae</taxon>
        <taxon>Flavipsychrobacter</taxon>
    </lineage>
</organism>
<protein>
    <recommendedName>
        <fullName evidence="3">Carboxypeptidase-like regulatory domain-containing protein</fullName>
    </recommendedName>
</protein>
<keyword evidence="2" id="KW-1185">Reference proteome</keyword>
<proteinExistence type="predicted"/>
<dbReference type="Proteomes" id="UP000239872">
    <property type="component" value="Unassembled WGS sequence"/>
</dbReference>
<accession>A0A2S7SSZ7</accession>
<dbReference type="InterPro" id="IPR008969">
    <property type="entry name" value="CarboxyPept-like_regulatory"/>
</dbReference>
<evidence type="ECO:0008006" key="3">
    <source>
        <dbReference type="Google" id="ProtNLM"/>
    </source>
</evidence>
<gene>
    <name evidence="1" type="ORF">CJD36_017500</name>
</gene>
<dbReference type="AlphaFoldDB" id="A0A2S7SSZ7"/>
<comment type="caution">
    <text evidence="1">The sequence shown here is derived from an EMBL/GenBank/DDBJ whole genome shotgun (WGS) entry which is preliminary data.</text>
</comment>
<dbReference type="OrthoDB" id="7432683at2"/>
<evidence type="ECO:0000313" key="1">
    <source>
        <dbReference type="EMBL" id="PQJ09725.1"/>
    </source>
</evidence>
<dbReference type="RefSeq" id="WP_105040497.1">
    <property type="nucleotide sequence ID" value="NZ_PPSL01000005.1"/>
</dbReference>